<evidence type="ECO:0000256" key="1">
    <source>
        <dbReference type="SAM" id="MobiDB-lite"/>
    </source>
</evidence>
<evidence type="ECO:0000313" key="2">
    <source>
        <dbReference type="EMBL" id="KAK5058568.1"/>
    </source>
</evidence>
<comment type="caution">
    <text evidence="2">The sequence shown here is derived from an EMBL/GenBank/DDBJ whole genome shotgun (WGS) entry which is preliminary data.</text>
</comment>
<name>A0AAV9NHQ3_9EURO</name>
<feature type="compositionally biased region" description="Basic and acidic residues" evidence="1">
    <location>
        <begin position="424"/>
        <end position="436"/>
    </location>
</feature>
<gene>
    <name evidence="2" type="ORF">LTR84_010831</name>
</gene>
<reference evidence="2 3" key="1">
    <citation type="submission" date="2023-08" db="EMBL/GenBank/DDBJ databases">
        <title>Black Yeasts Isolated from many extreme environments.</title>
        <authorList>
            <person name="Coleine C."/>
            <person name="Stajich J.E."/>
            <person name="Selbmann L."/>
        </authorList>
    </citation>
    <scope>NUCLEOTIDE SEQUENCE [LARGE SCALE GENOMIC DNA]</scope>
    <source>
        <strain evidence="2 3">CCFEE 5792</strain>
    </source>
</reference>
<feature type="compositionally biased region" description="Polar residues" evidence="1">
    <location>
        <begin position="645"/>
        <end position="657"/>
    </location>
</feature>
<feature type="compositionally biased region" description="Polar residues" evidence="1">
    <location>
        <begin position="343"/>
        <end position="371"/>
    </location>
</feature>
<feature type="compositionally biased region" description="Low complexity" evidence="1">
    <location>
        <begin position="414"/>
        <end position="423"/>
    </location>
</feature>
<sequence>MAPARTTSSSHLLQILQSTVGDEALDLTFKAMKRLSEYENFRYDPESGRLEVLLPLADEDLWVRRRRVKTLAEFLEDDEQYAYSENPSEEYTFWLAQCVHYGLEFPITTEDAKAYVRGAIEQGIKKEPPHFRVLRKFLERQYLEMHEESDESDESEESEESEVDDDDQVVFVGPEEEESGFDMVDNDCQVVEDSLADEYLEAMMIDQEHDADDEDESDDTEREDKSDGTDDDDDNADLDSESDEPASDSDADMDDGGGGDHADDTQQDGDNQDDQAQETRGVSEGNPPDINMNADGDGISGPGDNTATPDHQQCESLAPQSANEPQLTLPRSPVAAIEEVDLSQESPTSIYDLSSDSDSQPVNASNNAGQDNTEEASYDAALREHIDCLYNEDEYDNFSEYHAGHIASGINDLRSSGRATRSSAAKDESKTSVEHIDAPSLSPVCLMDLDRDLETAQMCQKAERDDNTQQKDKSLGDRKSQDLPDVEDLLPSIAHNNKSGGVKTDMRIADAPGSQDSVFESIETCSPNPGSSQTLKPVEVRDLGKSNTRDKEGPTTFYPLPSATSLRSPCSEVDHDGKDIRALPLKTLSTSGTTGFINVPQGPKAWSSPPTTNFIDVPRGPKVWNSPSTTSFINVPRGPKAWSSPCRSRSGTLSGVTAHSPLLTPSPKESRFLRQLTFQKARGAVLHGKNAASMLDSFSSVTTQSNILSSPFVQNTTFPIRSFTNQTVQNKLELEAGMNAERSEQAREHQNIVNWHQQEYQRLREVNHQNIRKEQPGAEAIVEHGRIQQSSSRAGKRSAEDNILPCSIGSHSQLADQRSDIQRSLGNAAHQPRKKQCLETPSKNVEQSTGRRSTNSSSTGKKTSMMKTHSATQSGVDGCSTQERLPRKEGSFKTPITNDAARSAEKKETTYQRPKEQNRGGQSPTKTRASKAAAAKAKSEMSFRSIRDDANQTPKSKSMDATNNLSRQLIDSRDTTSKRDEDKTTRANQESLMSHPKTSKPELAWQSVTYTSNPMAGRRPGSYRLDSIEPQHFRDVITIVNPAARHGQSLKDLPLPRKISTMDPGTEQPLELQWVEQRRAFKKRKRDQFMANVPEDSLLMDKVPIMVSEPKGLRIEHF</sequence>
<feature type="compositionally biased region" description="Basic and acidic residues" evidence="1">
    <location>
        <begin position="970"/>
        <end position="985"/>
    </location>
</feature>
<proteinExistence type="predicted"/>
<feature type="region of interest" description="Disordered" evidence="1">
    <location>
        <begin position="413"/>
        <end position="436"/>
    </location>
</feature>
<feature type="compositionally biased region" description="Acidic residues" evidence="1">
    <location>
        <begin position="265"/>
        <end position="276"/>
    </location>
</feature>
<feature type="compositionally biased region" description="Basic and acidic residues" evidence="1">
    <location>
        <begin position="902"/>
        <end position="918"/>
    </location>
</feature>
<dbReference type="RefSeq" id="XP_064709091.1">
    <property type="nucleotide sequence ID" value="XM_064854365.1"/>
</dbReference>
<feature type="region of interest" description="Disordered" evidence="1">
    <location>
        <begin position="208"/>
        <end position="328"/>
    </location>
</feature>
<feature type="compositionally biased region" description="Polar residues" evidence="1">
    <location>
        <begin position="303"/>
        <end position="326"/>
    </location>
</feature>
<accession>A0AAV9NHQ3</accession>
<feature type="compositionally biased region" description="Acidic residues" evidence="1">
    <location>
        <begin position="209"/>
        <end position="221"/>
    </location>
</feature>
<dbReference type="Proteomes" id="UP001358417">
    <property type="component" value="Unassembled WGS sequence"/>
</dbReference>
<feature type="compositionally biased region" description="Low complexity" evidence="1">
    <location>
        <begin position="848"/>
        <end position="868"/>
    </location>
</feature>
<feature type="region of interest" description="Disordered" evidence="1">
    <location>
        <begin position="458"/>
        <end position="485"/>
    </location>
</feature>
<feature type="region of interest" description="Disordered" evidence="1">
    <location>
        <begin position="544"/>
        <end position="573"/>
    </location>
</feature>
<protein>
    <submittedName>
        <fullName evidence="2">Uncharacterized protein</fullName>
    </submittedName>
</protein>
<dbReference type="EMBL" id="JAVRRD010000005">
    <property type="protein sequence ID" value="KAK5058568.1"/>
    <property type="molecule type" value="Genomic_DNA"/>
</dbReference>
<feature type="compositionally biased region" description="Basic and acidic residues" evidence="1">
    <location>
        <begin position="461"/>
        <end position="482"/>
    </location>
</feature>
<feature type="region of interest" description="Disordered" evidence="1">
    <location>
        <begin position="341"/>
        <end position="379"/>
    </location>
</feature>
<dbReference type="GeneID" id="89978986"/>
<feature type="region of interest" description="Disordered" evidence="1">
    <location>
        <begin position="825"/>
        <end position="1005"/>
    </location>
</feature>
<organism evidence="2 3">
    <name type="scientific">Exophiala bonariae</name>
    <dbReference type="NCBI Taxonomy" id="1690606"/>
    <lineage>
        <taxon>Eukaryota</taxon>
        <taxon>Fungi</taxon>
        <taxon>Dikarya</taxon>
        <taxon>Ascomycota</taxon>
        <taxon>Pezizomycotina</taxon>
        <taxon>Eurotiomycetes</taxon>
        <taxon>Chaetothyriomycetidae</taxon>
        <taxon>Chaetothyriales</taxon>
        <taxon>Herpotrichiellaceae</taxon>
        <taxon>Exophiala</taxon>
    </lineage>
</organism>
<feature type="compositionally biased region" description="Basic and acidic residues" evidence="1">
    <location>
        <begin position="937"/>
        <end position="950"/>
    </location>
</feature>
<feature type="compositionally biased region" description="Basic and acidic residues" evidence="1">
    <location>
        <begin position="544"/>
        <end position="553"/>
    </location>
</feature>
<feature type="compositionally biased region" description="Polar residues" evidence="1">
    <location>
        <begin position="869"/>
        <end position="883"/>
    </location>
</feature>
<evidence type="ECO:0000313" key="3">
    <source>
        <dbReference type="Proteomes" id="UP001358417"/>
    </source>
</evidence>
<feature type="region of interest" description="Disordered" evidence="1">
    <location>
        <begin position="145"/>
        <end position="169"/>
    </location>
</feature>
<feature type="compositionally biased region" description="Polar residues" evidence="1">
    <location>
        <begin position="951"/>
        <end position="969"/>
    </location>
</feature>
<feature type="compositionally biased region" description="Basic and acidic residues" evidence="1">
    <location>
        <begin position="777"/>
        <end position="786"/>
    </location>
</feature>
<feature type="compositionally biased region" description="Acidic residues" evidence="1">
    <location>
        <begin position="229"/>
        <end position="257"/>
    </location>
</feature>
<feature type="compositionally biased region" description="Acidic residues" evidence="1">
    <location>
        <begin position="147"/>
        <end position="169"/>
    </location>
</feature>
<keyword evidence="3" id="KW-1185">Reference proteome</keyword>
<dbReference type="AlphaFoldDB" id="A0AAV9NHQ3"/>
<feature type="region of interest" description="Disordered" evidence="1">
    <location>
        <begin position="643"/>
        <end position="666"/>
    </location>
</feature>
<feature type="region of interest" description="Disordered" evidence="1">
    <location>
        <begin position="777"/>
        <end position="799"/>
    </location>
</feature>